<comment type="caution">
    <text evidence="1">The sequence shown here is derived from an EMBL/GenBank/DDBJ whole genome shotgun (WGS) entry which is preliminary data.</text>
</comment>
<reference evidence="1 2" key="1">
    <citation type="submission" date="2020-08" db="EMBL/GenBank/DDBJ databases">
        <title>A Genomic Blueprint of the Chicken Gut Microbiome.</title>
        <authorList>
            <person name="Gilroy R."/>
            <person name="Ravi A."/>
            <person name="Getino M."/>
            <person name="Pursley I."/>
            <person name="Horton D.L."/>
            <person name="Alikhan N.-F."/>
            <person name="Baker D."/>
            <person name="Gharbi K."/>
            <person name="Hall N."/>
            <person name="Watson M."/>
            <person name="Adriaenssens E.M."/>
            <person name="Foster-Nyarko E."/>
            <person name="Jarju S."/>
            <person name="Secka A."/>
            <person name="Antonio M."/>
            <person name="Oren A."/>
            <person name="Chaudhuri R."/>
            <person name="La Ragione R.M."/>
            <person name="Hildebrand F."/>
            <person name="Pallen M.J."/>
        </authorList>
    </citation>
    <scope>NUCLEOTIDE SEQUENCE [LARGE SCALE GENOMIC DNA]</scope>
    <source>
        <strain evidence="1 2">Sa2BUA9</strain>
    </source>
</reference>
<protein>
    <submittedName>
        <fullName evidence="1">Uncharacterized protein</fullName>
    </submittedName>
</protein>
<keyword evidence="2" id="KW-1185">Reference proteome</keyword>
<organism evidence="1 2">
    <name type="scientific">Psychrobacillus faecigallinarum</name>
    <dbReference type="NCBI Taxonomy" id="2762235"/>
    <lineage>
        <taxon>Bacteria</taxon>
        <taxon>Bacillati</taxon>
        <taxon>Bacillota</taxon>
        <taxon>Bacilli</taxon>
        <taxon>Bacillales</taxon>
        <taxon>Bacillaceae</taxon>
        <taxon>Psychrobacillus</taxon>
    </lineage>
</organism>
<dbReference type="EMBL" id="JACSQO010000002">
    <property type="protein sequence ID" value="MBD7943512.1"/>
    <property type="molecule type" value="Genomic_DNA"/>
</dbReference>
<evidence type="ECO:0000313" key="1">
    <source>
        <dbReference type="EMBL" id="MBD7943512.1"/>
    </source>
</evidence>
<accession>A0ABR8R780</accession>
<sequence>MSENLNKELTKELSPSHQLYGKFAVAVARRTDNDDVIFWIDELNKYAVIHLTYSKETSSEFPITTLYTLSELEKHCRNISSIY</sequence>
<gene>
    <name evidence="1" type="ORF">H9650_05215</name>
</gene>
<proteinExistence type="predicted"/>
<evidence type="ECO:0000313" key="2">
    <source>
        <dbReference type="Proteomes" id="UP000640786"/>
    </source>
</evidence>
<dbReference type="Proteomes" id="UP000640786">
    <property type="component" value="Unassembled WGS sequence"/>
</dbReference>
<name>A0ABR8R780_9BACI</name>